<dbReference type="EMBL" id="CH480822">
    <property type="protein sequence ID" value="EDW55785.1"/>
    <property type="molecule type" value="Genomic_DNA"/>
</dbReference>
<dbReference type="SUPFAM" id="SSF48239">
    <property type="entry name" value="Terpenoid cyclases/Protein prenyltransferases"/>
    <property type="match status" value="1"/>
</dbReference>
<dbReference type="GO" id="GO:0005615">
    <property type="term" value="C:extracellular space"/>
    <property type="evidence" value="ECO:0007669"/>
    <property type="project" value="InterPro"/>
</dbReference>
<dbReference type="PhylomeDB" id="B4I5X9"/>
<dbReference type="InterPro" id="IPR009048">
    <property type="entry name" value="A-macroglobulin_rcpt-bd"/>
</dbReference>
<feature type="domain" description="Alpha-2-macroglobulin bait region" evidence="3">
    <location>
        <begin position="393"/>
        <end position="534"/>
    </location>
</feature>
<dbReference type="PANTHER" id="PTHR11412">
    <property type="entry name" value="MACROGLOBULIN / COMPLEMENT"/>
    <property type="match status" value="1"/>
</dbReference>
<dbReference type="Proteomes" id="UP000001292">
    <property type="component" value="Unassembled WGS sequence"/>
</dbReference>
<dbReference type="Pfam" id="PF07703">
    <property type="entry name" value="A2M_BRD"/>
    <property type="match status" value="1"/>
</dbReference>
<reference evidence="6 7" key="1">
    <citation type="journal article" date="2007" name="Nature">
        <title>Evolution of genes and genomes on the Drosophila phylogeny.</title>
        <authorList>
            <consortium name="Drosophila 12 Genomes Consortium"/>
            <person name="Clark A.G."/>
            <person name="Eisen M.B."/>
            <person name="Smith D.R."/>
            <person name="Bergman C.M."/>
            <person name="Oliver B."/>
            <person name="Markow T.A."/>
            <person name="Kaufman T.C."/>
            <person name="Kellis M."/>
            <person name="Gelbart W."/>
            <person name="Iyer V.N."/>
            <person name="Pollard D.A."/>
            <person name="Sackton T.B."/>
            <person name="Larracuente A.M."/>
            <person name="Singh N.D."/>
            <person name="Abad J.P."/>
            <person name="Abt D.N."/>
            <person name="Adryan B."/>
            <person name="Aguade M."/>
            <person name="Akashi H."/>
            <person name="Anderson W.W."/>
            <person name="Aquadro C.F."/>
            <person name="Ardell D.H."/>
            <person name="Arguello R."/>
            <person name="Artieri C.G."/>
            <person name="Barbash D.A."/>
            <person name="Barker D."/>
            <person name="Barsanti P."/>
            <person name="Batterham P."/>
            <person name="Batzoglou S."/>
            <person name="Begun D."/>
            <person name="Bhutkar A."/>
            <person name="Blanco E."/>
            <person name="Bosak S.A."/>
            <person name="Bradley R.K."/>
            <person name="Brand A.D."/>
            <person name="Brent M.R."/>
            <person name="Brooks A.N."/>
            <person name="Brown R.H."/>
            <person name="Butlin R.K."/>
            <person name="Caggese C."/>
            <person name="Calvi B.R."/>
            <person name="Bernardo de Carvalho A."/>
            <person name="Caspi A."/>
            <person name="Castrezana S."/>
            <person name="Celniker S.E."/>
            <person name="Chang J.L."/>
            <person name="Chapple C."/>
            <person name="Chatterji S."/>
            <person name="Chinwalla A."/>
            <person name="Civetta A."/>
            <person name="Clifton S.W."/>
            <person name="Comeron J.M."/>
            <person name="Costello J.C."/>
            <person name="Coyne J.A."/>
            <person name="Daub J."/>
            <person name="David R.G."/>
            <person name="Delcher A.L."/>
            <person name="Delehaunty K."/>
            <person name="Do C.B."/>
            <person name="Ebling H."/>
            <person name="Edwards K."/>
            <person name="Eickbush T."/>
            <person name="Evans J.D."/>
            <person name="Filipski A."/>
            <person name="Findeiss S."/>
            <person name="Freyhult E."/>
            <person name="Fulton L."/>
            <person name="Fulton R."/>
            <person name="Garcia A.C."/>
            <person name="Gardiner A."/>
            <person name="Garfield D.A."/>
            <person name="Garvin B.E."/>
            <person name="Gibson G."/>
            <person name="Gilbert D."/>
            <person name="Gnerre S."/>
            <person name="Godfrey J."/>
            <person name="Good R."/>
            <person name="Gotea V."/>
            <person name="Gravely B."/>
            <person name="Greenberg A.J."/>
            <person name="Griffiths-Jones S."/>
            <person name="Gross S."/>
            <person name="Guigo R."/>
            <person name="Gustafson E.A."/>
            <person name="Haerty W."/>
            <person name="Hahn M.W."/>
            <person name="Halligan D.L."/>
            <person name="Halpern A.L."/>
            <person name="Halter G.M."/>
            <person name="Han M.V."/>
            <person name="Heger A."/>
            <person name="Hillier L."/>
            <person name="Hinrichs A.S."/>
            <person name="Holmes I."/>
            <person name="Hoskins R.A."/>
            <person name="Hubisz M.J."/>
            <person name="Hultmark D."/>
            <person name="Huntley M.A."/>
            <person name="Jaffe D.B."/>
            <person name="Jagadeeshan S."/>
            <person name="Jeck W.R."/>
            <person name="Johnson J."/>
            <person name="Jones C.D."/>
            <person name="Jordan W.C."/>
            <person name="Karpen G.H."/>
            <person name="Kataoka E."/>
            <person name="Keightley P.D."/>
            <person name="Kheradpour P."/>
            <person name="Kirkness E.F."/>
            <person name="Koerich L.B."/>
            <person name="Kristiansen K."/>
            <person name="Kudrna D."/>
            <person name="Kulathinal R.J."/>
            <person name="Kumar S."/>
            <person name="Kwok R."/>
            <person name="Lander E."/>
            <person name="Langley C.H."/>
            <person name="Lapoint R."/>
            <person name="Lazzaro B.P."/>
            <person name="Lee S.J."/>
            <person name="Levesque L."/>
            <person name="Li R."/>
            <person name="Lin C.F."/>
            <person name="Lin M.F."/>
            <person name="Lindblad-Toh K."/>
            <person name="Llopart A."/>
            <person name="Long M."/>
            <person name="Low L."/>
            <person name="Lozovsky E."/>
            <person name="Lu J."/>
            <person name="Luo M."/>
            <person name="Machado C.A."/>
            <person name="Makalowski W."/>
            <person name="Marzo M."/>
            <person name="Matsuda M."/>
            <person name="Matzkin L."/>
            <person name="McAllister B."/>
            <person name="McBride C.S."/>
            <person name="McKernan B."/>
            <person name="McKernan K."/>
            <person name="Mendez-Lago M."/>
            <person name="Minx P."/>
            <person name="Mollenhauer M.U."/>
            <person name="Montooth K."/>
            <person name="Mount S.M."/>
            <person name="Mu X."/>
            <person name="Myers E."/>
            <person name="Negre B."/>
            <person name="Newfeld S."/>
            <person name="Nielsen R."/>
            <person name="Noor M.A."/>
            <person name="O'Grady P."/>
            <person name="Pachter L."/>
            <person name="Papaceit M."/>
            <person name="Parisi M.J."/>
            <person name="Parisi M."/>
            <person name="Parts L."/>
            <person name="Pedersen J.S."/>
            <person name="Pesole G."/>
            <person name="Phillippy A.M."/>
            <person name="Ponting C.P."/>
            <person name="Pop M."/>
            <person name="Porcelli D."/>
            <person name="Powell J.R."/>
            <person name="Prohaska S."/>
            <person name="Pruitt K."/>
            <person name="Puig M."/>
            <person name="Quesneville H."/>
            <person name="Ram K.R."/>
            <person name="Rand D."/>
            <person name="Rasmussen M.D."/>
            <person name="Reed L.K."/>
            <person name="Reenan R."/>
            <person name="Reily A."/>
            <person name="Remington K.A."/>
            <person name="Rieger T.T."/>
            <person name="Ritchie M.G."/>
            <person name="Robin C."/>
            <person name="Rogers Y.H."/>
            <person name="Rohde C."/>
            <person name="Rozas J."/>
            <person name="Rubenfield M.J."/>
            <person name="Ruiz A."/>
            <person name="Russo S."/>
            <person name="Salzberg S.L."/>
            <person name="Sanchez-Gracia A."/>
            <person name="Saranga D.J."/>
            <person name="Sato H."/>
            <person name="Schaeffer S.W."/>
            <person name="Schatz M.C."/>
            <person name="Schlenke T."/>
            <person name="Schwartz R."/>
            <person name="Segarra C."/>
            <person name="Singh R.S."/>
            <person name="Sirot L."/>
            <person name="Sirota M."/>
            <person name="Sisneros N.B."/>
            <person name="Smith C.D."/>
            <person name="Smith T.F."/>
            <person name="Spieth J."/>
            <person name="Stage D.E."/>
            <person name="Stark A."/>
            <person name="Stephan W."/>
            <person name="Strausberg R.L."/>
            <person name="Strempel S."/>
            <person name="Sturgill D."/>
            <person name="Sutton G."/>
            <person name="Sutton G.G."/>
            <person name="Tao W."/>
            <person name="Teichmann S."/>
            <person name="Tobari Y.N."/>
            <person name="Tomimura Y."/>
            <person name="Tsolas J.M."/>
            <person name="Valente V.L."/>
            <person name="Venter E."/>
            <person name="Venter J.C."/>
            <person name="Vicario S."/>
            <person name="Vieira F.G."/>
            <person name="Vilella A.J."/>
            <person name="Villasante A."/>
            <person name="Walenz B."/>
            <person name="Wang J."/>
            <person name="Wasserman M."/>
            <person name="Watts T."/>
            <person name="Wilson D."/>
            <person name="Wilson R.K."/>
            <person name="Wing R.A."/>
            <person name="Wolfner M.F."/>
            <person name="Wong A."/>
            <person name="Wong G.K."/>
            <person name="Wu C.I."/>
            <person name="Wu G."/>
            <person name="Yamamoto D."/>
            <person name="Yang H.P."/>
            <person name="Yang S.P."/>
            <person name="Yorke J.A."/>
            <person name="Yoshida K."/>
            <person name="Zdobnov E."/>
            <person name="Zhang P."/>
            <person name="Zhang Y."/>
            <person name="Zimin A.V."/>
            <person name="Baldwin J."/>
            <person name="Abdouelleil A."/>
            <person name="Abdulkadir J."/>
            <person name="Abebe A."/>
            <person name="Abera B."/>
            <person name="Abreu J."/>
            <person name="Acer S.C."/>
            <person name="Aftuck L."/>
            <person name="Alexander A."/>
            <person name="An P."/>
            <person name="Anderson E."/>
            <person name="Anderson S."/>
            <person name="Arachi H."/>
            <person name="Azer M."/>
            <person name="Bachantsang P."/>
            <person name="Barry A."/>
            <person name="Bayul T."/>
            <person name="Berlin A."/>
            <person name="Bessette D."/>
            <person name="Bloom T."/>
            <person name="Blye J."/>
            <person name="Boguslavskiy L."/>
            <person name="Bonnet C."/>
            <person name="Boukhgalter B."/>
            <person name="Bourzgui I."/>
            <person name="Brown A."/>
            <person name="Cahill P."/>
            <person name="Channer S."/>
            <person name="Cheshatsang Y."/>
            <person name="Chuda L."/>
            <person name="Citroen M."/>
            <person name="Collymore A."/>
            <person name="Cooke P."/>
            <person name="Costello M."/>
            <person name="D'Aco K."/>
            <person name="Daza R."/>
            <person name="De Haan G."/>
            <person name="DeGray S."/>
            <person name="DeMaso C."/>
            <person name="Dhargay N."/>
            <person name="Dooley K."/>
            <person name="Dooley E."/>
            <person name="Doricent M."/>
            <person name="Dorje P."/>
            <person name="Dorjee K."/>
            <person name="Dupes A."/>
            <person name="Elong R."/>
            <person name="Falk J."/>
            <person name="Farina A."/>
            <person name="Faro S."/>
            <person name="Ferguson D."/>
            <person name="Fisher S."/>
            <person name="Foley C.D."/>
            <person name="Franke A."/>
            <person name="Friedrich D."/>
            <person name="Gadbois L."/>
            <person name="Gearin G."/>
            <person name="Gearin C.R."/>
            <person name="Giannoukos G."/>
            <person name="Goode T."/>
            <person name="Graham J."/>
            <person name="Grandbois E."/>
            <person name="Grewal S."/>
            <person name="Gyaltsen K."/>
            <person name="Hafez N."/>
            <person name="Hagos B."/>
            <person name="Hall J."/>
            <person name="Henson C."/>
            <person name="Hollinger A."/>
            <person name="Honan T."/>
            <person name="Huard M.D."/>
            <person name="Hughes L."/>
            <person name="Hurhula B."/>
            <person name="Husby M.E."/>
            <person name="Kamat A."/>
            <person name="Kanga B."/>
            <person name="Kashin S."/>
            <person name="Khazanovich D."/>
            <person name="Kisner P."/>
            <person name="Lance K."/>
            <person name="Lara M."/>
            <person name="Lee W."/>
            <person name="Lennon N."/>
            <person name="Letendre F."/>
            <person name="LeVine R."/>
            <person name="Lipovsky A."/>
            <person name="Liu X."/>
            <person name="Liu J."/>
            <person name="Liu S."/>
            <person name="Lokyitsang T."/>
            <person name="Lokyitsang Y."/>
            <person name="Lubonja R."/>
            <person name="Lui A."/>
            <person name="MacDonald P."/>
            <person name="Magnisalis V."/>
            <person name="Maru K."/>
            <person name="Matthews C."/>
            <person name="McCusker W."/>
            <person name="McDonough S."/>
            <person name="Mehta T."/>
            <person name="Meldrim J."/>
            <person name="Meneus L."/>
            <person name="Mihai O."/>
            <person name="Mihalev A."/>
            <person name="Mihova T."/>
            <person name="Mittelman R."/>
            <person name="Mlenga V."/>
            <person name="Montmayeur A."/>
            <person name="Mulrain L."/>
            <person name="Navidi A."/>
            <person name="Naylor J."/>
            <person name="Negash T."/>
            <person name="Nguyen T."/>
            <person name="Nguyen N."/>
            <person name="Nicol R."/>
            <person name="Norbu C."/>
            <person name="Norbu N."/>
            <person name="Novod N."/>
            <person name="O'Neill B."/>
            <person name="Osman S."/>
            <person name="Markiewicz E."/>
            <person name="Oyono O.L."/>
            <person name="Patti C."/>
            <person name="Phunkhang P."/>
            <person name="Pierre F."/>
            <person name="Priest M."/>
            <person name="Raghuraman S."/>
            <person name="Rege F."/>
            <person name="Reyes R."/>
            <person name="Rise C."/>
            <person name="Rogov P."/>
            <person name="Ross K."/>
            <person name="Ryan E."/>
            <person name="Settipalli S."/>
            <person name="Shea T."/>
            <person name="Sherpa N."/>
            <person name="Shi L."/>
            <person name="Shih D."/>
            <person name="Sparrow T."/>
            <person name="Spaulding J."/>
            <person name="Stalker J."/>
            <person name="Stange-Thomann N."/>
            <person name="Stavropoulos S."/>
            <person name="Stone C."/>
            <person name="Strader C."/>
            <person name="Tesfaye S."/>
            <person name="Thomson T."/>
            <person name="Thoulutsang Y."/>
            <person name="Thoulutsang D."/>
            <person name="Topham K."/>
            <person name="Topping I."/>
            <person name="Tsamla T."/>
            <person name="Vassiliev H."/>
            <person name="Vo A."/>
            <person name="Wangchuk T."/>
            <person name="Wangdi T."/>
            <person name="Weiand M."/>
            <person name="Wilkinson J."/>
            <person name="Wilson A."/>
            <person name="Yadav S."/>
            <person name="Young G."/>
            <person name="Yu Q."/>
            <person name="Zembek L."/>
            <person name="Zhong D."/>
            <person name="Zimmer A."/>
            <person name="Zwirko Z."/>
            <person name="Jaffe D.B."/>
            <person name="Alvarez P."/>
            <person name="Brockman W."/>
            <person name="Butler J."/>
            <person name="Chin C."/>
            <person name="Gnerre S."/>
            <person name="Grabherr M."/>
            <person name="Kleber M."/>
            <person name="Mauceli E."/>
            <person name="MacCallum I."/>
        </authorList>
    </citation>
    <scope>NUCLEOTIDE SEQUENCE [LARGE SCALE GENOMIC DNA]</scope>
    <source>
        <strain evidence="7">Rob3c / Tucson 14021-0248.25</strain>
    </source>
</reference>
<dbReference type="InterPro" id="IPR041555">
    <property type="entry name" value="MG3"/>
</dbReference>
<dbReference type="InterPro" id="IPR050473">
    <property type="entry name" value="A2M/Complement_sys"/>
</dbReference>
<dbReference type="Gene3D" id="2.60.40.690">
    <property type="entry name" value="Alpha-macroglobulin, receptor-binding domain"/>
    <property type="match status" value="1"/>
</dbReference>
<sequence>MGPLIIPVNQSRFCCECSRRLYSVVAPGSIIPNRDFKVTVAVYHIKEPVTLKLAISGDSYNASQTVDLPTDREIKEVTFKVPDLFSGYYALMAEGVSGIKFQNSISLYYQHDAPVTIILIDKDDYIPGDTINYRVLVLNEQLRPDTYADDVVVCLLDPERNKVDKARKSKPEGLPRFSVQIDTPKFVSIKENEMKLVLRAKHSYGNHLNGRAEIKIKLHTENKKDNLYNRTITAKGAVVKGLASFHIDLTDIAKHIAPIQTTYIATIKAAVEDDDSGEVVTKTTYVYLLENRYILIYSEGIEKMDFYFRKLSETDEKKRFEFDGQLDKSGLYEFKANLSDFPKNYKYLAYYDISVAYKGEEHRIQQTIPQSMGLMIDVTNAYFTPRIDVDFFLQIHGRKNDKGFPAALVVGDEFRVTLNSNEPIKYFIYNIVARSLILHTERVEFDEPKTVYNFTLKATHLTAPHFNIYAYYVDDQGVLQHTKSQYKVLMSLANEMSISAPSTGHPEEDVKLRIRTEPNSYVGILAIDERISGRIKTDVIKHDNLDYHFYTNKLSTALSFDKPPTELPRNHDIDLSYLEDQLEDVHLHTYQDVPGSRLGLVTMTNAQIKERIFRYFDMDKDVSARSMSAKNEKSALRYPLKPTETWLFSEIRKSQSEVTDLEIKLPDTLGTWIVKGFSLHPEKGLGIFQSNLTQIRTIKPYSLFIHLPYSVKLGETVRIPVLIVNHLPDPLKVELALDNEANGFEDSLEYSQTQLVEIEEFGAKSVFFKFCPKYTGNFIPLDFRATSSVENTTFYNSLMVIEGKERDIEYSNRAILVNLKDNQEYRSSFQFDQPNSRLVQFSLFTDPLGPILHNLDRSIPHGTGELTMSKVVVNFLVWNHLNRTKKLDEALDTRIKGNLREGYQNILNYLHEDGSFSYFDPPKANGSVWLTSYVLRYLGDIRSLIYIDRTILQKGFEFLLSRQHEDGSFTEDFKYFSRSGSSLFLTSSVLLALQKQATPNTVAINKAYPESDKLVSQLRSVAMQENDKIWWTEDVQNGSPQDVEVTSYALLALMASKVDKPESAISTVRWLLAQRNIHGDFESSQKTVVGLTALIEFSEKWGYQQNAWEVSISNEDISERLVACNLLTQTINFPLDTKRLETTLKSGSLSSKMELVVCVEFVERSTNASNMAVMEVSLPSGYSSDKSSFKRIRDVEGVGSVDTKNEDSVVIVYFESLARNESKCIPVEAYRTLEVTNLKPSRVVIYDNYGRKATEYYQLNLELGDFKGT</sequence>
<name>B4I5X9_DROSE</name>
<dbReference type="InterPro" id="IPR013783">
    <property type="entry name" value="Ig-like_fold"/>
</dbReference>
<keyword evidence="1" id="KW-0732">Signal</keyword>
<dbReference type="AlphaFoldDB" id="B4I5X9"/>
<keyword evidence="7" id="KW-1185">Reference proteome</keyword>
<keyword evidence="2" id="KW-0882">Thioester bond</keyword>
<dbReference type="Gene3D" id="2.60.40.1930">
    <property type="match status" value="1"/>
</dbReference>
<dbReference type="Gene3D" id="2.20.130.20">
    <property type="match status" value="1"/>
</dbReference>
<evidence type="ECO:0000259" key="5">
    <source>
        <dbReference type="SMART" id="SM01361"/>
    </source>
</evidence>
<dbReference type="InterPro" id="IPR001599">
    <property type="entry name" value="Macroglobln_a2"/>
</dbReference>
<dbReference type="Gene3D" id="2.60.40.10">
    <property type="entry name" value="Immunoglobulins"/>
    <property type="match status" value="1"/>
</dbReference>
<dbReference type="Pfam" id="PF17791">
    <property type="entry name" value="MG3"/>
    <property type="match status" value="1"/>
</dbReference>
<evidence type="ECO:0000259" key="3">
    <source>
        <dbReference type="SMART" id="SM01359"/>
    </source>
</evidence>
<evidence type="ECO:0000313" key="6">
    <source>
        <dbReference type="EMBL" id="EDW55785.1"/>
    </source>
</evidence>
<dbReference type="Pfam" id="PF07677">
    <property type="entry name" value="A2M_recep"/>
    <property type="match status" value="1"/>
</dbReference>
<evidence type="ECO:0000256" key="1">
    <source>
        <dbReference type="ARBA" id="ARBA00022729"/>
    </source>
</evidence>
<dbReference type="GO" id="GO:0004866">
    <property type="term" value="F:endopeptidase inhibitor activity"/>
    <property type="evidence" value="ECO:0007669"/>
    <property type="project" value="InterPro"/>
</dbReference>
<dbReference type="InterPro" id="IPR036595">
    <property type="entry name" value="A-macroglobulin_rcpt-bd_sf"/>
</dbReference>
<dbReference type="PANTHER" id="PTHR11412:SF136">
    <property type="entry name" value="CD109 ANTIGEN"/>
    <property type="match status" value="1"/>
</dbReference>
<evidence type="ECO:0000313" key="7">
    <source>
        <dbReference type="Proteomes" id="UP000001292"/>
    </source>
</evidence>
<dbReference type="InterPro" id="IPR008930">
    <property type="entry name" value="Terpenoid_cyclase/PrenylTrfase"/>
</dbReference>
<feature type="domain" description="Alpha-2-macroglobulin" evidence="4">
    <location>
        <begin position="645"/>
        <end position="737"/>
    </location>
</feature>
<dbReference type="SMART" id="SM01359">
    <property type="entry name" value="A2M_N_2"/>
    <property type="match status" value="1"/>
</dbReference>
<dbReference type="Gene3D" id="2.60.40.1940">
    <property type="match status" value="1"/>
</dbReference>
<dbReference type="OMA" id="VVNFLVW"/>
<evidence type="ECO:0000259" key="4">
    <source>
        <dbReference type="SMART" id="SM01360"/>
    </source>
</evidence>
<organism evidence="7">
    <name type="scientific">Drosophila sechellia</name>
    <name type="common">Fruit fly</name>
    <dbReference type="NCBI Taxonomy" id="7238"/>
    <lineage>
        <taxon>Eukaryota</taxon>
        <taxon>Metazoa</taxon>
        <taxon>Ecdysozoa</taxon>
        <taxon>Arthropoda</taxon>
        <taxon>Hexapoda</taxon>
        <taxon>Insecta</taxon>
        <taxon>Pterygota</taxon>
        <taxon>Neoptera</taxon>
        <taxon>Endopterygota</taxon>
        <taxon>Diptera</taxon>
        <taxon>Brachycera</taxon>
        <taxon>Muscomorpha</taxon>
        <taxon>Ephydroidea</taxon>
        <taxon>Drosophilidae</taxon>
        <taxon>Drosophila</taxon>
        <taxon>Sophophora</taxon>
    </lineage>
</organism>
<dbReference type="STRING" id="7238.B4I5X9"/>
<dbReference type="SUPFAM" id="SSF49410">
    <property type="entry name" value="Alpha-macroglobulin receptor domain"/>
    <property type="match status" value="1"/>
</dbReference>
<dbReference type="Pfam" id="PF00207">
    <property type="entry name" value="A2M"/>
    <property type="match status" value="1"/>
</dbReference>
<gene>
    <name evidence="6" type="primary">Dsec\GM17367</name>
    <name evidence="6" type="ORF">Dsec_GM17367</name>
</gene>
<evidence type="ECO:0000256" key="2">
    <source>
        <dbReference type="ARBA" id="ARBA00022966"/>
    </source>
</evidence>
<dbReference type="SMART" id="SM01361">
    <property type="entry name" value="A2M_recep"/>
    <property type="match status" value="1"/>
</dbReference>
<dbReference type="SMR" id="B4I5X9"/>
<accession>B4I5X9</accession>
<dbReference type="Gene3D" id="2.60.40.2950">
    <property type="match status" value="1"/>
</dbReference>
<dbReference type="Gene3D" id="1.50.10.20">
    <property type="match status" value="2"/>
</dbReference>
<dbReference type="HOGENOM" id="CLU_001634_5_3_1"/>
<proteinExistence type="predicted"/>
<feature type="domain" description="Alpha-macroglobulin receptor-binding" evidence="5">
    <location>
        <begin position="1169"/>
        <end position="1257"/>
    </location>
</feature>
<dbReference type="Pfam" id="PF07678">
    <property type="entry name" value="TED_complement"/>
    <property type="match status" value="2"/>
</dbReference>
<dbReference type="InterPro" id="IPR011626">
    <property type="entry name" value="Alpha-macroglobulin_TED"/>
</dbReference>
<dbReference type="SMART" id="SM01360">
    <property type="entry name" value="A2M"/>
    <property type="match status" value="1"/>
</dbReference>
<protein>
    <submittedName>
        <fullName evidence="6">GM17367</fullName>
    </submittedName>
</protein>
<dbReference type="InterPro" id="IPR011625">
    <property type="entry name" value="A2M_N_BRD"/>
</dbReference>